<keyword evidence="3" id="KW-0479">Metal-binding</keyword>
<dbReference type="PANTHER" id="PTHR23055:SF178">
    <property type="entry name" value="NEUROCALCIN HOMOLOG"/>
    <property type="match status" value="1"/>
</dbReference>
<protein>
    <recommendedName>
        <fullName evidence="7">EF-hand domain-containing protein</fullName>
    </recommendedName>
</protein>
<feature type="domain" description="EF-hand" evidence="7">
    <location>
        <begin position="57"/>
        <end position="92"/>
    </location>
</feature>
<keyword evidence="4" id="KW-0677">Repeat</keyword>
<evidence type="ECO:0000256" key="3">
    <source>
        <dbReference type="ARBA" id="ARBA00022723"/>
    </source>
</evidence>
<keyword evidence="6" id="KW-0449">Lipoprotein</keyword>
<accession>A0A5E4PWX3</accession>
<evidence type="ECO:0000256" key="2">
    <source>
        <dbReference type="ARBA" id="ARBA00022707"/>
    </source>
</evidence>
<dbReference type="Gene3D" id="1.10.238.10">
    <property type="entry name" value="EF-hand"/>
    <property type="match status" value="2"/>
</dbReference>
<dbReference type="PROSITE" id="PS00018">
    <property type="entry name" value="EF_HAND_1"/>
    <property type="match status" value="2"/>
</dbReference>
<keyword evidence="2" id="KW-0519">Myristate</keyword>
<dbReference type="AlphaFoldDB" id="A0A5E4PWX3"/>
<feature type="domain" description="EF-hand" evidence="7">
    <location>
        <begin position="173"/>
        <end position="208"/>
    </location>
</feature>
<evidence type="ECO:0000313" key="8">
    <source>
        <dbReference type="EMBL" id="VVC89765.1"/>
    </source>
</evidence>
<dbReference type="Proteomes" id="UP000324832">
    <property type="component" value="Unassembled WGS sequence"/>
</dbReference>
<dbReference type="PROSITE" id="PS50222">
    <property type="entry name" value="EF_HAND_2"/>
    <property type="match status" value="3"/>
</dbReference>
<dbReference type="SUPFAM" id="SSF47473">
    <property type="entry name" value="EF-hand"/>
    <property type="match status" value="2"/>
</dbReference>
<sequence length="257" mass="29663">MVSDFRKKKLAYVYKKLYDPKNTGFVTENDFDMAMKYVAKVQGWKEGEIDRKAAEQTMLQIWEGLSKAADKDTDGKITENEWVAMWIAQDKNSMAEWQKQYCKVLFHIQDASSDGVLDVQGWKDLEHKAAHGTMSRIWEGLSKAADIDKDGKITSEEWVAMWTTLDKDSMTEWQKQYCNLFFHIQDATCDGVVDRNDFVQVHVNFGIPKDEAVEAYNMLSGDKPSISKEDFEKLFKEFFFSDDINAPGNYLCGTIKY</sequence>
<evidence type="ECO:0000256" key="5">
    <source>
        <dbReference type="ARBA" id="ARBA00022837"/>
    </source>
</evidence>
<feature type="domain" description="EF-hand" evidence="7">
    <location>
        <begin position="143"/>
        <end position="168"/>
    </location>
</feature>
<dbReference type="GO" id="GO:0005509">
    <property type="term" value="F:calcium ion binding"/>
    <property type="evidence" value="ECO:0007669"/>
    <property type="project" value="InterPro"/>
</dbReference>
<dbReference type="InterPro" id="IPR011992">
    <property type="entry name" value="EF-hand-dom_pair"/>
</dbReference>
<evidence type="ECO:0000256" key="4">
    <source>
        <dbReference type="ARBA" id="ARBA00022737"/>
    </source>
</evidence>
<comment type="similarity">
    <text evidence="1">Belongs to the recoverin family.</text>
</comment>
<dbReference type="Pfam" id="PF13202">
    <property type="entry name" value="EF-hand_5"/>
    <property type="match status" value="2"/>
</dbReference>
<evidence type="ECO:0000256" key="1">
    <source>
        <dbReference type="ARBA" id="ARBA00006049"/>
    </source>
</evidence>
<reference evidence="8 9" key="1">
    <citation type="submission" date="2017-07" db="EMBL/GenBank/DDBJ databases">
        <authorList>
            <person name="Talla V."/>
            <person name="Backstrom N."/>
        </authorList>
    </citation>
    <scope>NUCLEOTIDE SEQUENCE [LARGE SCALE GENOMIC DNA]</scope>
</reference>
<evidence type="ECO:0000256" key="6">
    <source>
        <dbReference type="ARBA" id="ARBA00023288"/>
    </source>
</evidence>
<evidence type="ECO:0000259" key="7">
    <source>
        <dbReference type="PROSITE" id="PS50222"/>
    </source>
</evidence>
<proteinExistence type="inferred from homology"/>
<keyword evidence="5" id="KW-0106">Calcium</keyword>
<name>A0A5E4PWX3_9NEOP</name>
<dbReference type="PANTHER" id="PTHR23055">
    <property type="entry name" value="CALCIUM BINDING PROTEINS"/>
    <property type="match status" value="1"/>
</dbReference>
<organism evidence="8 9">
    <name type="scientific">Leptidea sinapis</name>
    <dbReference type="NCBI Taxonomy" id="189913"/>
    <lineage>
        <taxon>Eukaryota</taxon>
        <taxon>Metazoa</taxon>
        <taxon>Ecdysozoa</taxon>
        <taxon>Arthropoda</taxon>
        <taxon>Hexapoda</taxon>
        <taxon>Insecta</taxon>
        <taxon>Pterygota</taxon>
        <taxon>Neoptera</taxon>
        <taxon>Endopterygota</taxon>
        <taxon>Lepidoptera</taxon>
        <taxon>Glossata</taxon>
        <taxon>Ditrysia</taxon>
        <taxon>Papilionoidea</taxon>
        <taxon>Pieridae</taxon>
        <taxon>Dismorphiinae</taxon>
        <taxon>Leptidea</taxon>
    </lineage>
</organism>
<dbReference type="InterPro" id="IPR002048">
    <property type="entry name" value="EF_hand_dom"/>
</dbReference>
<keyword evidence="9" id="KW-1185">Reference proteome</keyword>
<dbReference type="EMBL" id="FZQP02000626">
    <property type="protein sequence ID" value="VVC89765.1"/>
    <property type="molecule type" value="Genomic_DNA"/>
</dbReference>
<evidence type="ECO:0000313" key="9">
    <source>
        <dbReference type="Proteomes" id="UP000324832"/>
    </source>
</evidence>
<gene>
    <name evidence="8" type="ORF">LSINAPIS_LOCUS2817</name>
</gene>
<dbReference type="InterPro" id="IPR018247">
    <property type="entry name" value="EF_Hand_1_Ca_BS"/>
</dbReference>
<dbReference type="InterPro" id="IPR028846">
    <property type="entry name" value="Recoverin"/>
</dbReference>